<organism evidence="1 2">
    <name type="scientific">Neocallimastix californiae</name>
    <dbReference type="NCBI Taxonomy" id="1754190"/>
    <lineage>
        <taxon>Eukaryota</taxon>
        <taxon>Fungi</taxon>
        <taxon>Fungi incertae sedis</taxon>
        <taxon>Chytridiomycota</taxon>
        <taxon>Chytridiomycota incertae sedis</taxon>
        <taxon>Neocallimastigomycetes</taxon>
        <taxon>Neocallimastigales</taxon>
        <taxon>Neocallimastigaceae</taxon>
        <taxon>Neocallimastix</taxon>
    </lineage>
</organism>
<dbReference type="Pfam" id="PF14223">
    <property type="entry name" value="Retrotran_gag_2"/>
    <property type="match status" value="1"/>
</dbReference>
<dbReference type="AlphaFoldDB" id="A0A1Y1Z2B3"/>
<evidence type="ECO:0000313" key="2">
    <source>
        <dbReference type="Proteomes" id="UP000193920"/>
    </source>
</evidence>
<protein>
    <submittedName>
        <fullName evidence="1">Uncharacterized protein</fullName>
    </submittedName>
</protein>
<reference evidence="1 2" key="1">
    <citation type="submission" date="2016-08" db="EMBL/GenBank/DDBJ databases">
        <title>A Parts List for Fungal Cellulosomes Revealed by Comparative Genomics.</title>
        <authorList>
            <consortium name="DOE Joint Genome Institute"/>
            <person name="Haitjema C.H."/>
            <person name="Gilmore S.P."/>
            <person name="Henske J.K."/>
            <person name="Solomon K.V."/>
            <person name="De Groot R."/>
            <person name="Kuo A."/>
            <person name="Mondo S.J."/>
            <person name="Salamov A.A."/>
            <person name="Labutti K."/>
            <person name="Zhao Z."/>
            <person name="Chiniquy J."/>
            <person name="Barry K."/>
            <person name="Brewer H.M."/>
            <person name="Purvine S.O."/>
            <person name="Wright A.T."/>
            <person name="Boxma B."/>
            <person name="Van Alen T."/>
            <person name="Hackstein J.H."/>
            <person name="Baker S.E."/>
            <person name="Grigoriev I.V."/>
            <person name="O'Malley M.A."/>
        </authorList>
    </citation>
    <scope>NUCLEOTIDE SEQUENCE [LARGE SCALE GENOMIC DNA]</scope>
    <source>
        <strain evidence="1 2">G1</strain>
    </source>
</reference>
<dbReference type="EMBL" id="MCOG01000464">
    <property type="protein sequence ID" value="ORY04443.1"/>
    <property type="molecule type" value="Genomic_DNA"/>
</dbReference>
<accession>A0A1Y1Z2B3</accession>
<comment type="caution">
    <text evidence="1">The sequence shown here is derived from an EMBL/GenBank/DDBJ whole genome shotgun (WGS) entry which is preliminary data.</text>
</comment>
<sequence length="295" mass="35403">MNTNVHYSSEIKEKLDLKLDDRQKLSGTKNFRYWFKIIEQTAKNAGLYDFIIKDKIKEFKNNNRNNNNKEKIIKAEKIDGELKLMIIKNVHENVFNEIEYSETASDMIRRLKNSYCDQQADTVFWIKELNSLKLNNKFMLIKTLDKMFDIFNNMKKTNVKISNKEKIKYIYNILPSKYRDLVNIDERTLAEDYYNNLKSKIGMKAYLEDWHNNNSNNNNNNLINNYSINEKTTINHIGKIRNKYKNNYYKEYNKNKFNGNERFKTNKNNNKIKNKLYAIFARNIAIIQRSVDLIY</sequence>
<evidence type="ECO:0000313" key="1">
    <source>
        <dbReference type="EMBL" id="ORY04443.1"/>
    </source>
</evidence>
<dbReference type="Proteomes" id="UP000193920">
    <property type="component" value="Unassembled WGS sequence"/>
</dbReference>
<gene>
    <name evidence="1" type="ORF">LY90DRAFT_519447</name>
</gene>
<name>A0A1Y1Z2B3_9FUNG</name>
<proteinExistence type="predicted"/>
<keyword evidence="2" id="KW-1185">Reference proteome</keyword>